<dbReference type="AlphaFoldDB" id="A0A9D9IVJ6"/>
<accession>A0A9D9IVJ6</accession>
<dbReference type="GO" id="GO:0015661">
    <property type="term" value="F:L-lysine efflux transmembrane transporter activity"/>
    <property type="evidence" value="ECO:0007669"/>
    <property type="project" value="InterPro"/>
</dbReference>
<dbReference type="Proteomes" id="UP000823769">
    <property type="component" value="Unassembled WGS sequence"/>
</dbReference>
<reference evidence="2" key="2">
    <citation type="journal article" date="2021" name="PeerJ">
        <title>Extensive microbial diversity within the chicken gut microbiome revealed by metagenomics and culture.</title>
        <authorList>
            <person name="Gilroy R."/>
            <person name="Ravi A."/>
            <person name="Getino M."/>
            <person name="Pursley I."/>
            <person name="Horton D.L."/>
            <person name="Alikhan N.F."/>
            <person name="Baker D."/>
            <person name="Gharbi K."/>
            <person name="Hall N."/>
            <person name="Watson M."/>
            <person name="Adriaenssens E.M."/>
            <person name="Foster-Nyarko E."/>
            <person name="Jarju S."/>
            <person name="Secka A."/>
            <person name="Antonio M."/>
            <person name="Oren A."/>
            <person name="Chaudhuri R.R."/>
            <person name="La Ragione R."/>
            <person name="Hildebrand F."/>
            <person name="Pallen M.J."/>
        </authorList>
    </citation>
    <scope>NUCLEOTIDE SEQUENCE</scope>
    <source>
        <strain evidence="2">B3-1481</strain>
    </source>
</reference>
<name>A0A9D9IVJ6_9BACT</name>
<sequence length="102" mass="10804">MFYVLLTMFAGVGAGWLLRKWKPVKYSGAAVTVVIWLLLFLMGAEIGADRELVRNLSSLGLQALVFAAAGICGSVAASVILYRLLSRKGRSGSGDAGGEGRR</sequence>
<evidence type="ECO:0000313" key="2">
    <source>
        <dbReference type="EMBL" id="MBO8479513.1"/>
    </source>
</evidence>
<feature type="transmembrane region" description="Helical" evidence="1">
    <location>
        <begin position="26"/>
        <end position="44"/>
    </location>
</feature>
<evidence type="ECO:0000313" key="3">
    <source>
        <dbReference type="Proteomes" id="UP000823769"/>
    </source>
</evidence>
<feature type="transmembrane region" description="Helical" evidence="1">
    <location>
        <begin position="64"/>
        <end position="85"/>
    </location>
</feature>
<dbReference type="InterPro" id="IPR005642">
    <property type="entry name" value="LysO"/>
</dbReference>
<comment type="caution">
    <text evidence="2">The sequence shown here is derived from an EMBL/GenBank/DDBJ whole genome shotgun (WGS) entry which is preliminary data.</text>
</comment>
<keyword evidence="1" id="KW-0812">Transmembrane</keyword>
<dbReference type="Pfam" id="PF03956">
    <property type="entry name" value="Lys_export"/>
    <property type="match status" value="1"/>
</dbReference>
<keyword evidence="1" id="KW-1133">Transmembrane helix</keyword>
<organism evidence="2 3">
    <name type="scientific">Candidatus Cryptobacteroides avistercoris</name>
    <dbReference type="NCBI Taxonomy" id="2840758"/>
    <lineage>
        <taxon>Bacteria</taxon>
        <taxon>Pseudomonadati</taxon>
        <taxon>Bacteroidota</taxon>
        <taxon>Bacteroidia</taxon>
        <taxon>Bacteroidales</taxon>
        <taxon>Candidatus Cryptobacteroides</taxon>
    </lineage>
</organism>
<reference evidence="2" key="1">
    <citation type="submission" date="2020-10" db="EMBL/GenBank/DDBJ databases">
        <authorList>
            <person name="Gilroy R."/>
        </authorList>
    </citation>
    <scope>NUCLEOTIDE SEQUENCE</scope>
    <source>
        <strain evidence="2">B3-1481</strain>
    </source>
</reference>
<dbReference type="EMBL" id="JADILW010000003">
    <property type="protein sequence ID" value="MBO8479513.1"/>
    <property type="molecule type" value="Genomic_DNA"/>
</dbReference>
<keyword evidence="1" id="KW-0472">Membrane</keyword>
<gene>
    <name evidence="2" type="ORF">IAB76_00150</name>
</gene>
<protein>
    <submittedName>
        <fullName evidence="2">LysO family transporter</fullName>
    </submittedName>
</protein>
<proteinExistence type="predicted"/>
<evidence type="ECO:0000256" key="1">
    <source>
        <dbReference type="SAM" id="Phobius"/>
    </source>
</evidence>